<organism evidence="1 2">
    <name type="scientific">Thauera terpenica 58Eu</name>
    <dbReference type="NCBI Taxonomy" id="1348657"/>
    <lineage>
        <taxon>Bacteria</taxon>
        <taxon>Pseudomonadati</taxon>
        <taxon>Pseudomonadota</taxon>
        <taxon>Betaproteobacteria</taxon>
        <taxon>Rhodocyclales</taxon>
        <taxon>Zoogloeaceae</taxon>
        <taxon>Thauera</taxon>
    </lineage>
</organism>
<reference evidence="1 2" key="1">
    <citation type="submission" date="2013-06" db="EMBL/GenBank/DDBJ databases">
        <title>Draft genome sequence of Thauera terpenica.</title>
        <authorList>
            <person name="Liu B."/>
            <person name="Frostegard A.H."/>
            <person name="Shapleigh J.P."/>
        </authorList>
    </citation>
    <scope>NUCLEOTIDE SEQUENCE [LARGE SCALE GENOMIC DNA]</scope>
    <source>
        <strain evidence="1 2">58Eu</strain>
    </source>
</reference>
<dbReference type="Proteomes" id="UP000015455">
    <property type="component" value="Unassembled WGS sequence"/>
</dbReference>
<proteinExistence type="predicted"/>
<sequence>MIVNLKDLSINELQISIQLLSKSAGLLLLFNFLH</sequence>
<gene>
    <name evidence="1" type="ORF">M622_00035</name>
</gene>
<accession>T0B328</accession>
<evidence type="ECO:0000313" key="1">
    <source>
        <dbReference type="EMBL" id="EPZ17188.1"/>
    </source>
</evidence>
<protein>
    <submittedName>
        <fullName evidence="1">Uncharacterized protein</fullName>
    </submittedName>
</protein>
<dbReference type="EMBL" id="ATJV01000001">
    <property type="protein sequence ID" value="EPZ17188.1"/>
    <property type="molecule type" value="Genomic_DNA"/>
</dbReference>
<comment type="caution">
    <text evidence="1">The sequence shown here is derived from an EMBL/GenBank/DDBJ whole genome shotgun (WGS) entry which is preliminary data.</text>
</comment>
<keyword evidence="2" id="KW-1185">Reference proteome</keyword>
<evidence type="ECO:0000313" key="2">
    <source>
        <dbReference type="Proteomes" id="UP000015455"/>
    </source>
</evidence>
<name>T0B328_9RHOO</name>
<dbReference type="AlphaFoldDB" id="T0B328"/>